<dbReference type="GO" id="GO:0000234">
    <property type="term" value="F:phosphoethanolamine N-methyltransferase activity"/>
    <property type="evidence" value="ECO:0007669"/>
    <property type="project" value="UniProtKB-EC"/>
</dbReference>
<dbReference type="InterPro" id="IPR029063">
    <property type="entry name" value="SAM-dependent_MTases_sf"/>
</dbReference>
<dbReference type="Proteomes" id="UP000288805">
    <property type="component" value="Unassembled WGS sequence"/>
</dbReference>
<proteinExistence type="predicted"/>
<comment type="catalytic activity">
    <reaction evidence="7">
        <text>N-methylethanolamine phosphate + S-adenosyl-L-methionine = N,N-dimethylethanolamine phosphate + S-adenosyl-L-homocysteine + H(+)</text>
        <dbReference type="Rhea" id="RHEA:25321"/>
        <dbReference type="ChEBI" id="CHEBI:15378"/>
        <dbReference type="ChEBI" id="CHEBI:57781"/>
        <dbReference type="ChEBI" id="CHEBI:57856"/>
        <dbReference type="ChEBI" id="CHEBI:58641"/>
        <dbReference type="ChEBI" id="CHEBI:59789"/>
        <dbReference type="EC" id="2.1.1.103"/>
    </reaction>
    <physiologicalReaction direction="left-to-right" evidence="7">
        <dbReference type="Rhea" id="RHEA:25322"/>
    </physiologicalReaction>
</comment>
<evidence type="ECO:0000256" key="4">
    <source>
        <dbReference type="ARBA" id="ARBA00022679"/>
    </source>
</evidence>
<dbReference type="EMBL" id="QGNW01002578">
    <property type="protein sequence ID" value="RVW17427.1"/>
    <property type="molecule type" value="Genomic_DNA"/>
</dbReference>
<dbReference type="EMBL" id="QGNW01000012">
    <property type="protein sequence ID" value="RVX18090.1"/>
    <property type="molecule type" value="Genomic_DNA"/>
</dbReference>
<comment type="caution">
    <text evidence="8">The sequence shown here is derived from an EMBL/GenBank/DDBJ whole genome shotgun (WGS) entry which is preliminary data.</text>
</comment>
<evidence type="ECO:0000256" key="6">
    <source>
        <dbReference type="ARBA" id="ARBA00047619"/>
    </source>
</evidence>
<sequence length="51" mass="5901">MAAQGQEREIQKNYWAEHSADLTVEAMMLDSKAADLDKEERPEVMSLFSWI</sequence>
<evidence type="ECO:0000313" key="8">
    <source>
        <dbReference type="EMBL" id="RVW17427.1"/>
    </source>
</evidence>
<dbReference type="PANTHER" id="PTHR44307:SF2">
    <property type="entry name" value="PHOSPHOETHANOLAMINE METHYLTRANSFERASE ISOFORM X1"/>
    <property type="match status" value="1"/>
</dbReference>
<accession>A0A438C2H0</accession>
<comment type="catalytic activity">
    <reaction evidence="6">
        <text>N,N-dimethylethanolamine phosphate + S-adenosyl-L-methionine = phosphocholine + S-adenosyl-L-homocysteine + H(+)</text>
        <dbReference type="Rhea" id="RHEA:25325"/>
        <dbReference type="ChEBI" id="CHEBI:15378"/>
        <dbReference type="ChEBI" id="CHEBI:57856"/>
        <dbReference type="ChEBI" id="CHEBI:58641"/>
        <dbReference type="ChEBI" id="CHEBI:59789"/>
        <dbReference type="ChEBI" id="CHEBI:295975"/>
        <dbReference type="EC" id="2.1.1.103"/>
    </reaction>
    <physiologicalReaction direction="left-to-right" evidence="6">
        <dbReference type="Rhea" id="RHEA:25326"/>
    </physiologicalReaction>
</comment>
<dbReference type="AlphaFoldDB" id="A0A438C2H0"/>
<organism evidence="8 10">
    <name type="scientific">Vitis vinifera</name>
    <name type="common">Grape</name>
    <dbReference type="NCBI Taxonomy" id="29760"/>
    <lineage>
        <taxon>Eukaryota</taxon>
        <taxon>Viridiplantae</taxon>
        <taxon>Streptophyta</taxon>
        <taxon>Embryophyta</taxon>
        <taxon>Tracheophyta</taxon>
        <taxon>Spermatophyta</taxon>
        <taxon>Magnoliopsida</taxon>
        <taxon>eudicotyledons</taxon>
        <taxon>Gunneridae</taxon>
        <taxon>Pentapetalae</taxon>
        <taxon>rosids</taxon>
        <taxon>Vitales</taxon>
        <taxon>Vitaceae</taxon>
        <taxon>Viteae</taxon>
        <taxon>Vitis</taxon>
    </lineage>
</organism>
<evidence type="ECO:0000313" key="10">
    <source>
        <dbReference type="Proteomes" id="UP000288805"/>
    </source>
</evidence>
<evidence type="ECO:0000256" key="1">
    <source>
        <dbReference type="ARBA" id="ARBA00004969"/>
    </source>
</evidence>
<protein>
    <recommendedName>
        <fullName evidence="5">phosphoethanolamine N-methyltransferase</fullName>
        <ecNumber evidence="5">2.1.1.103</ecNumber>
    </recommendedName>
</protein>
<dbReference type="EC" id="2.1.1.103" evidence="5"/>
<evidence type="ECO:0000313" key="9">
    <source>
        <dbReference type="EMBL" id="RVX18090.1"/>
    </source>
</evidence>
<reference evidence="8 10" key="1">
    <citation type="journal article" date="2018" name="PLoS Genet.">
        <title>Population sequencing reveals clonal diversity and ancestral inbreeding in the grapevine cultivar Chardonnay.</title>
        <authorList>
            <person name="Roach M.J."/>
            <person name="Johnson D.L."/>
            <person name="Bohlmann J."/>
            <person name="van Vuuren H.J."/>
            <person name="Jones S.J."/>
            <person name="Pretorius I.S."/>
            <person name="Schmidt S.A."/>
            <person name="Borneman A.R."/>
        </authorList>
    </citation>
    <scope>NUCLEOTIDE SEQUENCE [LARGE SCALE GENOMIC DNA]</scope>
    <source>
        <strain evidence="10">cv. Chardonnay</strain>
        <strain evidence="8">I10V1</strain>
        <tissue evidence="8">Leaf</tissue>
    </source>
</reference>
<keyword evidence="3 8" id="KW-0489">Methyltransferase</keyword>
<dbReference type="GO" id="GO:0032259">
    <property type="term" value="P:methylation"/>
    <property type="evidence" value="ECO:0007669"/>
    <property type="project" value="UniProtKB-KW"/>
</dbReference>
<dbReference type="Gene3D" id="3.40.50.150">
    <property type="entry name" value="Vaccinia Virus protein VP39"/>
    <property type="match status" value="1"/>
</dbReference>
<keyword evidence="4 8" id="KW-0808">Transferase</keyword>
<name>A0A438C2H0_VITVI</name>
<gene>
    <name evidence="8" type="primary">NMT1_4</name>
    <name evidence="9" type="synonym">NMT1_2</name>
    <name evidence="9" type="ORF">CK203_004268</name>
    <name evidence="8" type="ORF">CK203_094141</name>
</gene>
<evidence type="ECO:0000256" key="5">
    <source>
        <dbReference type="ARBA" id="ARBA00035674"/>
    </source>
</evidence>
<comment type="pathway">
    <text evidence="1">Phospholipid metabolism; phosphatidylcholine biosynthesis.</text>
</comment>
<evidence type="ECO:0000256" key="3">
    <source>
        <dbReference type="ARBA" id="ARBA00022603"/>
    </source>
</evidence>
<comment type="pathway">
    <text evidence="2">Lipid metabolism.</text>
</comment>
<evidence type="ECO:0000256" key="7">
    <source>
        <dbReference type="ARBA" id="ARBA00047841"/>
    </source>
</evidence>
<dbReference type="PANTHER" id="PTHR44307">
    <property type="entry name" value="PHOSPHOETHANOLAMINE METHYLTRANSFERASE"/>
    <property type="match status" value="1"/>
</dbReference>
<evidence type="ECO:0000256" key="2">
    <source>
        <dbReference type="ARBA" id="ARBA00005189"/>
    </source>
</evidence>